<gene>
    <name evidence="1" type="ORF">CUMW_176430</name>
</gene>
<evidence type="ECO:0000313" key="2">
    <source>
        <dbReference type="Proteomes" id="UP000236630"/>
    </source>
</evidence>
<organism evidence="1 2">
    <name type="scientific">Citrus unshiu</name>
    <name type="common">Satsuma mandarin</name>
    <name type="synonym">Citrus nobilis var. unshiu</name>
    <dbReference type="NCBI Taxonomy" id="55188"/>
    <lineage>
        <taxon>Eukaryota</taxon>
        <taxon>Viridiplantae</taxon>
        <taxon>Streptophyta</taxon>
        <taxon>Embryophyta</taxon>
        <taxon>Tracheophyta</taxon>
        <taxon>Spermatophyta</taxon>
        <taxon>Magnoliopsida</taxon>
        <taxon>eudicotyledons</taxon>
        <taxon>Gunneridae</taxon>
        <taxon>Pentapetalae</taxon>
        <taxon>rosids</taxon>
        <taxon>malvids</taxon>
        <taxon>Sapindales</taxon>
        <taxon>Rutaceae</taxon>
        <taxon>Aurantioideae</taxon>
        <taxon>Citrus</taxon>
    </lineage>
</organism>
<name>A0A2H5PXG6_CITUN</name>
<protein>
    <submittedName>
        <fullName evidence="1">Uncharacterized protein</fullName>
    </submittedName>
</protein>
<dbReference type="Proteomes" id="UP000236630">
    <property type="component" value="Unassembled WGS sequence"/>
</dbReference>
<sequence>MLNFLFSMKILSSCLVTVLKEIYVFLLMNLLQCDLLIRRYDELIWIIHGAQPSTVLDWMTWVRIVVDAT</sequence>
<dbReference type="AlphaFoldDB" id="A0A2H5PXG6"/>
<reference evidence="1 2" key="1">
    <citation type="journal article" date="2017" name="Front. Genet.">
        <title>Draft sequencing of the heterozygous diploid genome of Satsuma (Citrus unshiu Marc.) using a hybrid assembly approach.</title>
        <authorList>
            <person name="Shimizu T."/>
            <person name="Tanizawa Y."/>
            <person name="Mochizuki T."/>
            <person name="Nagasaki H."/>
            <person name="Yoshioka T."/>
            <person name="Toyoda A."/>
            <person name="Fujiyama A."/>
            <person name="Kaminuma E."/>
            <person name="Nakamura Y."/>
        </authorList>
    </citation>
    <scope>NUCLEOTIDE SEQUENCE [LARGE SCALE GENOMIC DNA]</scope>
    <source>
        <strain evidence="2">cv. Miyagawa wase</strain>
    </source>
</reference>
<accession>A0A2H5PXG6</accession>
<keyword evidence="2" id="KW-1185">Reference proteome</keyword>
<comment type="caution">
    <text evidence="1">The sequence shown here is derived from an EMBL/GenBank/DDBJ whole genome shotgun (WGS) entry which is preliminary data.</text>
</comment>
<proteinExistence type="predicted"/>
<dbReference type="EMBL" id="BDQV01000151">
    <property type="protein sequence ID" value="GAY57048.1"/>
    <property type="molecule type" value="Genomic_DNA"/>
</dbReference>
<evidence type="ECO:0000313" key="1">
    <source>
        <dbReference type="EMBL" id="GAY57048.1"/>
    </source>
</evidence>